<name>A0A4R3Z1G1_9FIRM</name>
<dbReference type="PANTHER" id="PTHR33989">
    <property type="match status" value="1"/>
</dbReference>
<feature type="transmembrane region" description="Helical" evidence="9">
    <location>
        <begin position="221"/>
        <end position="244"/>
    </location>
</feature>
<dbReference type="EMBL" id="SMCQ01000009">
    <property type="protein sequence ID" value="TCV99518.1"/>
    <property type="molecule type" value="Genomic_DNA"/>
</dbReference>
<dbReference type="PIRSF" id="PIRSF006351">
    <property type="entry name" value="PTS_EIIC-Cellobiose"/>
    <property type="match status" value="1"/>
</dbReference>
<evidence type="ECO:0000256" key="1">
    <source>
        <dbReference type="ARBA" id="ARBA00004651"/>
    </source>
</evidence>
<keyword evidence="12" id="KW-1185">Reference proteome</keyword>
<evidence type="ECO:0000256" key="8">
    <source>
        <dbReference type="PIRNR" id="PIRNR006351"/>
    </source>
</evidence>
<comment type="subcellular location">
    <subcellularLocation>
        <location evidence="1">Cell membrane</location>
        <topology evidence="1">Multi-pass membrane protein</topology>
    </subcellularLocation>
</comment>
<feature type="transmembrane region" description="Helical" evidence="9">
    <location>
        <begin position="101"/>
        <end position="120"/>
    </location>
</feature>
<sequence>MDKLNKVLEKYLVPIGSYLSSNKYLQILRKSMLAIMPLTIAGSVVLIINSFPFIDNVVPAAIMTEVRSLLGIISSVSLSLVAFYLAGVVSYYYAKEEKTEPLFAMIVGISSFLILTPLTLEVEGVKDLITNVIPMSWLGGKGLFVALITGFLSGYVFNTLLKKNLTIKLPSSVPPMVAAPFRILVPAFITFLVFAIIRYAFTFTPYGNVHTLFFDVLQTPLMKLGASLPAMIVIVIFIQTMWFMGLHGQSITKAVILPVWEAATFANLAATQAGLKPEYIFTTQFHDVFIPIQFTSLIIACLLVSKSVQLKSVAKLSVGSAIFNISEPVVFGAPVVLNVMLLIPWVLVMVVFVLITWGAMASGLCPYPTGAVIPWTTPPFISGYLATGSIMGVVVQLVNFIVGTLIYIPFVKMYDKQLLKDEQLQVEE</sequence>
<dbReference type="AlphaFoldDB" id="A0A4R3Z1G1"/>
<keyword evidence="7 8" id="KW-0472">Membrane</keyword>
<dbReference type="NCBIfam" id="TIGR00410">
    <property type="entry name" value="lacE"/>
    <property type="match status" value="1"/>
</dbReference>
<feature type="transmembrane region" description="Helical" evidence="9">
    <location>
        <begin position="380"/>
        <end position="410"/>
    </location>
</feature>
<dbReference type="GO" id="GO:0008982">
    <property type="term" value="F:protein-N(PI)-phosphohistidine-sugar phosphotransferase activity"/>
    <property type="evidence" value="ECO:0007669"/>
    <property type="project" value="UniProtKB-UniRule"/>
</dbReference>
<organism evidence="11 12">
    <name type="scientific">Longibaculum muris</name>
    <dbReference type="NCBI Taxonomy" id="1796628"/>
    <lineage>
        <taxon>Bacteria</taxon>
        <taxon>Bacillati</taxon>
        <taxon>Bacillota</taxon>
        <taxon>Erysipelotrichia</taxon>
        <taxon>Erysipelotrichales</taxon>
        <taxon>Coprobacillaceae</taxon>
        <taxon>Longibaculum</taxon>
    </lineage>
</organism>
<dbReference type="RefSeq" id="WP_066445750.1">
    <property type="nucleotide sequence ID" value="NZ_CAUWFI010000044.1"/>
</dbReference>
<feature type="domain" description="PTS EIIC type-3" evidence="10">
    <location>
        <begin position="8"/>
        <end position="410"/>
    </location>
</feature>
<evidence type="ECO:0000313" key="12">
    <source>
        <dbReference type="Proteomes" id="UP000295515"/>
    </source>
</evidence>
<keyword evidence="3 8" id="KW-1003">Cell membrane</keyword>
<evidence type="ECO:0000256" key="7">
    <source>
        <dbReference type="ARBA" id="ARBA00023136"/>
    </source>
</evidence>
<dbReference type="PROSITE" id="PS51105">
    <property type="entry name" value="PTS_EIIC_TYPE_3"/>
    <property type="match status" value="1"/>
</dbReference>
<evidence type="ECO:0000313" key="11">
    <source>
        <dbReference type="EMBL" id="TCV99518.1"/>
    </source>
</evidence>
<evidence type="ECO:0000256" key="6">
    <source>
        <dbReference type="ARBA" id="ARBA00022989"/>
    </source>
</evidence>
<dbReference type="GeneID" id="98915384"/>
<feature type="transmembrane region" description="Helical" evidence="9">
    <location>
        <begin position="140"/>
        <end position="161"/>
    </location>
</feature>
<dbReference type="InterPro" id="IPR051088">
    <property type="entry name" value="PTS_Sugar-EIIC/EIIB"/>
</dbReference>
<reference evidence="11 12" key="1">
    <citation type="submission" date="2019-03" db="EMBL/GenBank/DDBJ databases">
        <title>Genomic Encyclopedia of Type Strains, Phase IV (KMG-IV): sequencing the most valuable type-strain genomes for metagenomic binning, comparative biology and taxonomic classification.</title>
        <authorList>
            <person name="Goeker M."/>
        </authorList>
    </citation>
    <scope>NUCLEOTIDE SEQUENCE [LARGE SCALE GENOMIC DNA]</scope>
    <source>
        <strain evidence="11 12">DSM 29487</strain>
    </source>
</reference>
<keyword evidence="4 8" id="KW-0762">Sugar transport</keyword>
<protein>
    <recommendedName>
        <fullName evidence="8">Permease IIC component</fullName>
    </recommendedName>
</protein>
<accession>A0A4R3Z1G1</accession>
<gene>
    <name evidence="11" type="ORF">EDD60_109100</name>
</gene>
<evidence type="ECO:0000259" key="10">
    <source>
        <dbReference type="PROSITE" id="PS51105"/>
    </source>
</evidence>
<evidence type="ECO:0000256" key="4">
    <source>
        <dbReference type="ARBA" id="ARBA00022597"/>
    </source>
</evidence>
<dbReference type="InterPro" id="IPR004796">
    <property type="entry name" value="PTS_IIC_cello"/>
</dbReference>
<evidence type="ECO:0000256" key="3">
    <source>
        <dbReference type="ARBA" id="ARBA00022475"/>
    </source>
</evidence>
<dbReference type="GO" id="GO:0005886">
    <property type="term" value="C:plasma membrane"/>
    <property type="evidence" value="ECO:0007669"/>
    <property type="project" value="UniProtKB-SubCell"/>
</dbReference>
<dbReference type="PANTHER" id="PTHR33989:SF4">
    <property type="entry name" value="PTS SYSTEM N,N'-DIACETYLCHITOBIOSE-SPECIFIC EIIC COMPONENT"/>
    <property type="match status" value="1"/>
</dbReference>
<keyword evidence="6 9" id="KW-1133">Transmembrane helix</keyword>
<proteinExistence type="predicted"/>
<dbReference type="Pfam" id="PF02378">
    <property type="entry name" value="PTS_EIIC"/>
    <property type="match status" value="1"/>
</dbReference>
<evidence type="ECO:0000256" key="2">
    <source>
        <dbReference type="ARBA" id="ARBA00022448"/>
    </source>
</evidence>
<keyword evidence="2 8" id="KW-0813">Transport</keyword>
<dbReference type="GO" id="GO:1901264">
    <property type="term" value="P:carbohydrate derivative transport"/>
    <property type="evidence" value="ECO:0007669"/>
    <property type="project" value="TreeGrafter"/>
</dbReference>
<dbReference type="GO" id="GO:0009401">
    <property type="term" value="P:phosphoenolpyruvate-dependent sugar phosphotransferase system"/>
    <property type="evidence" value="ECO:0007669"/>
    <property type="project" value="InterPro"/>
</dbReference>
<comment type="function">
    <text evidence="8">The phosphoenolpyruvate-dependent sugar phosphotransferase system (PTS), a major carbohydrate active -transport system, catalyzes the phosphorylation of incoming sugar substrates concomitant with their translocation across the cell membrane.</text>
</comment>
<feature type="transmembrane region" description="Helical" evidence="9">
    <location>
        <begin position="33"/>
        <end position="54"/>
    </location>
</feature>
<keyword evidence="5 9" id="KW-0812">Transmembrane</keyword>
<evidence type="ECO:0000256" key="5">
    <source>
        <dbReference type="ARBA" id="ARBA00022692"/>
    </source>
</evidence>
<comment type="caution">
    <text evidence="11">The sequence shown here is derived from an EMBL/GenBank/DDBJ whole genome shotgun (WGS) entry which is preliminary data.</text>
</comment>
<dbReference type="InterPro" id="IPR004501">
    <property type="entry name" value="PTS_EIIC_3"/>
</dbReference>
<dbReference type="InterPro" id="IPR003352">
    <property type="entry name" value="PTS_EIIC"/>
</dbReference>
<feature type="transmembrane region" description="Helical" evidence="9">
    <location>
        <begin position="69"/>
        <end position="94"/>
    </location>
</feature>
<evidence type="ECO:0000256" key="9">
    <source>
        <dbReference type="SAM" id="Phobius"/>
    </source>
</evidence>
<dbReference type="Proteomes" id="UP000295515">
    <property type="component" value="Unassembled WGS sequence"/>
</dbReference>
<feature type="transmembrane region" description="Helical" evidence="9">
    <location>
        <begin position="329"/>
        <end position="360"/>
    </location>
</feature>
<feature type="transmembrane region" description="Helical" evidence="9">
    <location>
        <begin position="181"/>
        <end position="201"/>
    </location>
</feature>